<dbReference type="Proteomes" id="UP000285123">
    <property type="component" value="Unassembled WGS sequence"/>
</dbReference>
<feature type="chain" id="PRO_5019430993" description="DUF4412 domain-containing protein" evidence="2">
    <location>
        <begin position="27"/>
        <end position="255"/>
    </location>
</feature>
<dbReference type="RefSeq" id="WP_123591625.1">
    <property type="nucleotide sequence ID" value="NZ_AYKF01000096.1"/>
</dbReference>
<feature type="signal peptide" evidence="2">
    <location>
        <begin position="1"/>
        <end position="26"/>
    </location>
</feature>
<evidence type="ECO:0000313" key="4">
    <source>
        <dbReference type="EMBL" id="ROO27005.1"/>
    </source>
</evidence>
<dbReference type="OrthoDB" id="7059176at2"/>
<keyword evidence="2" id="KW-0732">Signal</keyword>
<sequence length="255" mass="27794">MSKRLRIRAAVTAALLAAGLAQTAAADTTLTYRSAEGSFTVDMRPGAVRIDDASKQWQLYRRDSEAIFSVRPGERTYTRLDRDVADTIRQRMDTLRAEVETRVQQLPEGQRAAARAALVDQIPGLEPSQQRDVGLDHTGQTETVAGVECEIVQIVRDGRPGETLCLASADALGVDDDTFATIKSMFALMKTMLAGTGLETVGLPYLDLDGMPVRFRDAGTGERRVLSSISHEPLGDGRFSIPDDYIEQTPAQPGR</sequence>
<feature type="domain" description="DUF4412" evidence="3">
    <location>
        <begin position="128"/>
        <end position="245"/>
    </location>
</feature>
<evidence type="ECO:0000259" key="3">
    <source>
        <dbReference type="Pfam" id="PF14371"/>
    </source>
</evidence>
<feature type="region of interest" description="Disordered" evidence="1">
    <location>
        <begin position="235"/>
        <end position="255"/>
    </location>
</feature>
<gene>
    <name evidence="4" type="ORF">SAHL_11890</name>
</gene>
<evidence type="ECO:0000256" key="1">
    <source>
        <dbReference type="SAM" id="MobiDB-lite"/>
    </source>
</evidence>
<dbReference type="Pfam" id="PF14371">
    <property type="entry name" value="DUF4412"/>
    <property type="match status" value="1"/>
</dbReference>
<organism evidence="4 5">
    <name type="scientific">Salinisphaera orenii YIM 95161</name>
    <dbReference type="NCBI Taxonomy" id="1051139"/>
    <lineage>
        <taxon>Bacteria</taxon>
        <taxon>Pseudomonadati</taxon>
        <taxon>Pseudomonadota</taxon>
        <taxon>Gammaproteobacteria</taxon>
        <taxon>Salinisphaerales</taxon>
        <taxon>Salinisphaeraceae</taxon>
        <taxon>Salinisphaera</taxon>
    </lineage>
</organism>
<name>A0A423PN10_9GAMM</name>
<dbReference type="InterPro" id="IPR025524">
    <property type="entry name" value="DUF4412"/>
</dbReference>
<protein>
    <recommendedName>
        <fullName evidence="3">DUF4412 domain-containing protein</fullName>
    </recommendedName>
</protein>
<accession>A0A423PN10</accession>
<evidence type="ECO:0000313" key="5">
    <source>
        <dbReference type="Proteomes" id="UP000285123"/>
    </source>
</evidence>
<comment type="caution">
    <text evidence="4">The sequence shown here is derived from an EMBL/GenBank/DDBJ whole genome shotgun (WGS) entry which is preliminary data.</text>
</comment>
<evidence type="ECO:0000256" key="2">
    <source>
        <dbReference type="SAM" id="SignalP"/>
    </source>
</evidence>
<dbReference type="AlphaFoldDB" id="A0A423PN10"/>
<reference evidence="4 5" key="1">
    <citation type="submission" date="2013-10" db="EMBL/GenBank/DDBJ databases">
        <title>Salinisphaera halophila YIM 95161 Genome Sequencing.</title>
        <authorList>
            <person name="Lai Q."/>
            <person name="Li C."/>
            <person name="Shao Z."/>
        </authorList>
    </citation>
    <scope>NUCLEOTIDE SEQUENCE [LARGE SCALE GENOMIC DNA]</scope>
    <source>
        <strain evidence="4 5">YIM 95161</strain>
    </source>
</reference>
<proteinExistence type="predicted"/>
<dbReference type="EMBL" id="AYKF01000096">
    <property type="protein sequence ID" value="ROO27005.1"/>
    <property type="molecule type" value="Genomic_DNA"/>
</dbReference>